<gene>
    <name evidence="2" type="ORF">INT43_001783</name>
</gene>
<feature type="region of interest" description="Disordered" evidence="1">
    <location>
        <begin position="100"/>
        <end position="148"/>
    </location>
</feature>
<keyword evidence="3" id="KW-1185">Reference proteome</keyword>
<organism evidence="2 3">
    <name type="scientific">Mortierella isabellina</name>
    <name type="common">Filamentous fungus</name>
    <name type="synonym">Umbelopsis isabellina</name>
    <dbReference type="NCBI Taxonomy" id="91625"/>
    <lineage>
        <taxon>Eukaryota</taxon>
        <taxon>Fungi</taxon>
        <taxon>Fungi incertae sedis</taxon>
        <taxon>Mucoromycota</taxon>
        <taxon>Mucoromycotina</taxon>
        <taxon>Umbelopsidomycetes</taxon>
        <taxon>Umbelopsidales</taxon>
        <taxon>Umbelopsidaceae</taxon>
        <taxon>Umbelopsis</taxon>
    </lineage>
</organism>
<evidence type="ECO:0000313" key="2">
    <source>
        <dbReference type="EMBL" id="KAG2178936.1"/>
    </source>
</evidence>
<dbReference type="AlphaFoldDB" id="A0A8H7PTG0"/>
<feature type="compositionally biased region" description="Low complexity" evidence="1">
    <location>
        <begin position="131"/>
        <end position="140"/>
    </location>
</feature>
<evidence type="ECO:0000313" key="3">
    <source>
        <dbReference type="Proteomes" id="UP000654370"/>
    </source>
</evidence>
<dbReference type="EMBL" id="JAEPQZ010000007">
    <property type="protein sequence ID" value="KAG2178936.1"/>
    <property type="molecule type" value="Genomic_DNA"/>
</dbReference>
<comment type="caution">
    <text evidence="2">The sequence shown here is derived from an EMBL/GenBank/DDBJ whole genome shotgun (WGS) entry which is preliminary data.</text>
</comment>
<dbReference type="OrthoDB" id="2289470at2759"/>
<protein>
    <submittedName>
        <fullName evidence="2">Uncharacterized protein</fullName>
    </submittedName>
</protein>
<sequence>MPTRKILGLLVHVQYAPTVRQVLEKHDIKSVDFEPTDPAHIADPKHDTLSASDRQQLANSIHANRMMRTLKYMRSEIATAVGRYFVDQKWITLTELAASVPPHKDNPFTGTFPPRTHRPQETDTRKRRALSISSSDSYHSTDAMTTTQ</sequence>
<name>A0A8H7PTG0_MORIS</name>
<reference evidence="2" key="1">
    <citation type="submission" date="2020-12" db="EMBL/GenBank/DDBJ databases">
        <title>Metabolic potential, ecology and presence of endohyphal bacteria is reflected in genomic diversity of Mucoromycotina.</title>
        <authorList>
            <person name="Muszewska A."/>
            <person name="Okrasinska A."/>
            <person name="Steczkiewicz K."/>
            <person name="Drgas O."/>
            <person name="Orlowska M."/>
            <person name="Perlinska-Lenart U."/>
            <person name="Aleksandrzak-Piekarczyk T."/>
            <person name="Szatraj K."/>
            <person name="Zielenkiewicz U."/>
            <person name="Pilsyk S."/>
            <person name="Malc E."/>
            <person name="Mieczkowski P."/>
            <person name="Kruszewska J.S."/>
            <person name="Biernat P."/>
            <person name="Pawlowska J."/>
        </authorList>
    </citation>
    <scope>NUCLEOTIDE SEQUENCE</scope>
    <source>
        <strain evidence="2">WA0000067209</strain>
    </source>
</reference>
<evidence type="ECO:0000256" key="1">
    <source>
        <dbReference type="SAM" id="MobiDB-lite"/>
    </source>
</evidence>
<proteinExistence type="predicted"/>
<accession>A0A8H7PTG0</accession>
<dbReference type="Proteomes" id="UP000654370">
    <property type="component" value="Unassembled WGS sequence"/>
</dbReference>